<sequence>METYEKFLENAREYFPKKPPKNLLTLMGVDHYENQITNLLSFFLFEENEHGLGNIFLRALMSALDLDGDDYRTLLRKPKREVVTEDGKRLDLILEGHSWSMIIENKIRHNQVNPFISYERYAVQNLQKNNEILHYVILSPAGWSEHAGWKGISYPVFIKAVRRRLPAVNDQTYRQKWLIFAHELLEHLENITWEHHMENRNQKFVFNNLADIRKIKNLQAEVVKLFTGEISSVISSAMEGRRKDVISGYWPNGPRWDIKSWNGSLEVKIYFRSLTNTIKPQIRVYLDGKSKAENRTEERREIFIKHFSDWMTERGVKEKENFYVSWKSDIYEKELLFNKLQECIKLTNYFYDTYNKP</sequence>
<dbReference type="InterPro" id="IPR029470">
    <property type="entry name" value="PDDEXK_4"/>
</dbReference>
<accession>A0ABQ1LW30</accession>
<organism evidence="1 2">
    <name type="scientific">Asaia siamensis</name>
    <dbReference type="NCBI Taxonomy" id="110479"/>
    <lineage>
        <taxon>Bacteria</taxon>
        <taxon>Pseudomonadati</taxon>
        <taxon>Pseudomonadota</taxon>
        <taxon>Alphaproteobacteria</taxon>
        <taxon>Acetobacterales</taxon>
        <taxon>Acetobacteraceae</taxon>
        <taxon>Asaia</taxon>
    </lineage>
</organism>
<proteinExistence type="predicted"/>
<dbReference type="Proteomes" id="UP000637769">
    <property type="component" value="Unassembled WGS sequence"/>
</dbReference>
<evidence type="ECO:0000313" key="2">
    <source>
        <dbReference type="Proteomes" id="UP000637769"/>
    </source>
</evidence>
<dbReference type="EMBL" id="BMCH01000003">
    <property type="protein sequence ID" value="GGC29078.1"/>
    <property type="molecule type" value="Genomic_DNA"/>
</dbReference>
<comment type="caution">
    <text evidence="1">The sequence shown here is derived from an EMBL/GenBank/DDBJ whole genome shotgun (WGS) entry which is preliminary data.</text>
</comment>
<evidence type="ECO:0000313" key="1">
    <source>
        <dbReference type="EMBL" id="GGC29078.1"/>
    </source>
</evidence>
<keyword evidence="2" id="KW-1185">Reference proteome</keyword>
<evidence type="ECO:0008006" key="3">
    <source>
        <dbReference type="Google" id="ProtNLM"/>
    </source>
</evidence>
<dbReference type="Pfam" id="PF14281">
    <property type="entry name" value="PDDEXK_4"/>
    <property type="match status" value="1"/>
</dbReference>
<protein>
    <recommendedName>
        <fullName evidence="3">PD-(D/E)XK nuclease superfamily protein</fullName>
    </recommendedName>
</protein>
<gene>
    <name evidence="1" type="ORF">GCM10007207_13170</name>
</gene>
<name>A0ABQ1LW30_9PROT</name>
<dbReference type="RefSeq" id="WP_188426008.1">
    <property type="nucleotide sequence ID" value="NZ_BMCH01000003.1"/>
</dbReference>
<reference evidence="2" key="1">
    <citation type="journal article" date="2019" name="Int. J. Syst. Evol. Microbiol.">
        <title>The Global Catalogue of Microorganisms (GCM) 10K type strain sequencing project: providing services to taxonomists for standard genome sequencing and annotation.</title>
        <authorList>
            <consortium name="The Broad Institute Genomics Platform"/>
            <consortium name="The Broad Institute Genome Sequencing Center for Infectious Disease"/>
            <person name="Wu L."/>
            <person name="Ma J."/>
        </authorList>
    </citation>
    <scope>NUCLEOTIDE SEQUENCE [LARGE SCALE GENOMIC DNA]</scope>
    <source>
        <strain evidence="2">CCM 7132</strain>
    </source>
</reference>